<feature type="transmembrane region" description="Helical" evidence="3">
    <location>
        <begin position="327"/>
        <end position="347"/>
    </location>
</feature>
<dbReference type="GO" id="GO:0003677">
    <property type="term" value="F:DNA binding"/>
    <property type="evidence" value="ECO:0007669"/>
    <property type="project" value="InterPro"/>
</dbReference>
<keyword evidence="3" id="KW-1133">Transmembrane helix</keyword>
<keyword evidence="4" id="KW-0732">Signal</keyword>
<accession>A0A2H9VQD7</accession>
<dbReference type="Proteomes" id="UP000242687">
    <property type="component" value="Unassembled WGS sequence"/>
</dbReference>
<dbReference type="SMART" id="SM00028">
    <property type="entry name" value="TPR"/>
    <property type="match status" value="5"/>
</dbReference>
<feature type="chain" id="PRO_5014191668" evidence="4">
    <location>
        <begin position="21"/>
        <end position="517"/>
    </location>
</feature>
<dbReference type="PANTHER" id="PTHR10098">
    <property type="entry name" value="RAPSYN-RELATED"/>
    <property type="match status" value="1"/>
</dbReference>
<name>A0A2H9VQD7_9SPHI</name>
<dbReference type="InterPro" id="IPR019734">
    <property type="entry name" value="TPR_rpt"/>
</dbReference>
<dbReference type="Pfam" id="PF13424">
    <property type="entry name" value="TPR_12"/>
    <property type="match status" value="3"/>
</dbReference>
<keyword evidence="1" id="KW-0802">TPR repeat</keyword>
<dbReference type="InterPro" id="IPR016032">
    <property type="entry name" value="Sig_transdc_resp-reg_C-effctor"/>
</dbReference>
<dbReference type="AlphaFoldDB" id="A0A2H9VQD7"/>
<dbReference type="Gene3D" id="1.25.40.10">
    <property type="entry name" value="Tetratricopeptide repeat domain"/>
    <property type="match status" value="2"/>
</dbReference>
<keyword evidence="6" id="KW-1185">Reference proteome</keyword>
<evidence type="ECO:0000313" key="5">
    <source>
        <dbReference type="EMBL" id="PJJ83067.1"/>
    </source>
</evidence>
<dbReference type="SUPFAM" id="SSF46894">
    <property type="entry name" value="C-terminal effector domain of the bipartite response regulators"/>
    <property type="match status" value="1"/>
</dbReference>
<feature type="repeat" description="TPR" evidence="1">
    <location>
        <begin position="177"/>
        <end position="210"/>
    </location>
</feature>
<organism evidence="5 6">
    <name type="scientific">Mucilaginibacter auburnensis</name>
    <dbReference type="NCBI Taxonomy" id="1457233"/>
    <lineage>
        <taxon>Bacteria</taxon>
        <taxon>Pseudomonadati</taxon>
        <taxon>Bacteroidota</taxon>
        <taxon>Sphingobacteriia</taxon>
        <taxon>Sphingobacteriales</taxon>
        <taxon>Sphingobacteriaceae</taxon>
        <taxon>Mucilaginibacter</taxon>
    </lineage>
</organism>
<dbReference type="PROSITE" id="PS50005">
    <property type="entry name" value="TPR"/>
    <property type="match status" value="2"/>
</dbReference>
<feature type="signal peptide" evidence="4">
    <location>
        <begin position="1"/>
        <end position="20"/>
    </location>
</feature>
<evidence type="ECO:0000256" key="2">
    <source>
        <dbReference type="SAM" id="Coils"/>
    </source>
</evidence>
<proteinExistence type="predicted"/>
<comment type="caution">
    <text evidence="5">The sequence shown here is derived from an EMBL/GenBank/DDBJ whole genome shotgun (WGS) entry which is preliminary data.</text>
</comment>
<sequence length="517" mass="59118">MRVIFYLSIIMILISGRVKAQLQTVDAVAQKHPDSSLVILKKLQANAAAKNDEVTEGLTLQKMGQICFNQGHYAQSLDFYLHADEIFTSISNKNLIATNLAEMGLLYYYNKQLDKARLTYNKALNLYQQTGNTKGQADILGKIGHLYEKRQRYDSAFHYQHLALAKYTAISDKRGAAKIYENLGSIYEDLAKYNSAYACFNRSLQFYHAEKNEMASIEVVNNLGDILRKTGKYTASIAQSQKALALAKQSGNIYQQASCAKDIGQAYALMNQMDSAYYYSELSRRYASEVYSKDAANQTVFLQVLYDMSKKSAEINRLNNIRNINRVITIAVVIVGVLVIILGVVVFSRQRLKLKDQQAQHELKKLEENSLKQQLELKSKELSSHTLNLIKQNQLLENLRNTLQAMVKEDRRDQKKQMQQIILQINESFNHEQYWKEFTNAFEQVHQSFFDQLKNYSNELTSADMRLIALLKMNLDSTDIATLLGISPDSLRVSRYRLRKKLNIPQGDNLTAFIQSL</sequence>
<keyword evidence="3" id="KW-0812">Transmembrane</keyword>
<dbReference type="SUPFAM" id="SSF48452">
    <property type="entry name" value="TPR-like"/>
    <property type="match status" value="2"/>
</dbReference>
<evidence type="ECO:0000256" key="1">
    <source>
        <dbReference type="PROSITE-ProRule" id="PRU00339"/>
    </source>
</evidence>
<protein>
    <submittedName>
        <fullName evidence="5">Tetratricopeptide repeat protein</fullName>
    </submittedName>
</protein>
<keyword evidence="2" id="KW-0175">Coiled coil</keyword>
<feature type="repeat" description="TPR" evidence="1">
    <location>
        <begin position="97"/>
        <end position="130"/>
    </location>
</feature>
<keyword evidence="3" id="KW-0472">Membrane</keyword>
<evidence type="ECO:0000256" key="3">
    <source>
        <dbReference type="SAM" id="Phobius"/>
    </source>
</evidence>
<dbReference type="InterPro" id="IPR011990">
    <property type="entry name" value="TPR-like_helical_dom_sf"/>
</dbReference>
<dbReference type="EMBL" id="PGFJ01000001">
    <property type="protein sequence ID" value="PJJ83067.1"/>
    <property type="molecule type" value="Genomic_DNA"/>
</dbReference>
<evidence type="ECO:0000256" key="4">
    <source>
        <dbReference type="SAM" id="SignalP"/>
    </source>
</evidence>
<evidence type="ECO:0000313" key="6">
    <source>
        <dbReference type="Proteomes" id="UP000242687"/>
    </source>
</evidence>
<feature type="coiled-coil region" evidence="2">
    <location>
        <begin position="349"/>
        <end position="409"/>
    </location>
</feature>
<dbReference type="GO" id="GO:0006355">
    <property type="term" value="P:regulation of DNA-templated transcription"/>
    <property type="evidence" value="ECO:0007669"/>
    <property type="project" value="InterPro"/>
</dbReference>
<reference evidence="5 6" key="1">
    <citation type="submission" date="2017-11" db="EMBL/GenBank/DDBJ databases">
        <title>Genomic Encyclopedia of Archaeal and Bacterial Type Strains, Phase II (KMG-II): From Individual Species to Whole Genera.</title>
        <authorList>
            <person name="Goeker M."/>
        </authorList>
    </citation>
    <scope>NUCLEOTIDE SEQUENCE [LARGE SCALE GENOMIC DNA]</scope>
    <source>
        <strain evidence="5 6">DSM 28175</strain>
    </source>
</reference>
<gene>
    <name evidence="5" type="ORF">CLV57_0044</name>
</gene>
<dbReference type="OrthoDB" id="1523128at2"/>